<comment type="caution">
    <text evidence="2">The sequence shown here is derived from an EMBL/GenBank/DDBJ whole genome shotgun (WGS) entry which is preliminary data.</text>
</comment>
<accession>A0ABR3J4R8</accession>
<keyword evidence="3" id="KW-1185">Reference proteome</keyword>
<reference evidence="3" key="1">
    <citation type="submission" date="2024-06" db="EMBL/GenBank/DDBJ databases">
        <title>Multi-omics analyses provide insights into the biosynthesis of the anticancer antibiotic pleurotin in Hohenbuehelia grisea.</title>
        <authorList>
            <person name="Weaver J.A."/>
            <person name="Alberti F."/>
        </authorList>
    </citation>
    <scope>NUCLEOTIDE SEQUENCE [LARGE SCALE GENOMIC DNA]</scope>
    <source>
        <strain evidence="3">T-177</strain>
    </source>
</reference>
<feature type="region of interest" description="Disordered" evidence="1">
    <location>
        <begin position="1"/>
        <end position="20"/>
    </location>
</feature>
<organism evidence="2 3">
    <name type="scientific">Hohenbuehelia grisea</name>
    <dbReference type="NCBI Taxonomy" id="104357"/>
    <lineage>
        <taxon>Eukaryota</taxon>
        <taxon>Fungi</taxon>
        <taxon>Dikarya</taxon>
        <taxon>Basidiomycota</taxon>
        <taxon>Agaricomycotina</taxon>
        <taxon>Agaricomycetes</taxon>
        <taxon>Agaricomycetidae</taxon>
        <taxon>Agaricales</taxon>
        <taxon>Pleurotineae</taxon>
        <taxon>Pleurotaceae</taxon>
        <taxon>Hohenbuehelia</taxon>
    </lineage>
</organism>
<proteinExistence type="predicted"/>
<dbReference type="Proteomes" id="UP001556367">
    <property type="component" value="Unassembled WGS sequence"/>
</dbReference>
<gene>
    <name evidence="2" type="ORF">HGRIS_007419</name>
</gene>
<evidence type="ECO:0000256" key="1">
    <source>
        <dbReference type="SAM" id="MobiDB-lite"/>
    </source>
</evidence>
<dbReference type="EMBL" id="JASNQZ010000011">
    <property type="protein sequence ID" value="KAL0950629.1"/>
    <property type="molecule type" value="Genomic_DNA"/>
</dbReference>
<evidence type="ECO:0000313" key="2">
    <source>
        <dbReference type="EMBL" id="KAL0950629.1"/>
    </source>
</evidence>
<evidence type="ECO:0000313" key="3">
    <source>
        <dbReference type="Proteomes" id="UP001556367"/>
    </source>
</evidence>
<sequence>MGSDSDILDEKHHAHQVSVKTREVDTAAELAAGGEANFDPAEALRIRCVEHNTVNM</sequence>
<protein>
    <submittedName>
        <fullName evidence="2">Uncharacterized protein</fullName>
    </submittedName>
</protein>
<name>A0ABR3J4R8_9AGAR</name>